<dbReference type="RefSeq" id="XP_067696221.1">
    <property type="nucleotide sequence ID" value="XM_067840118.1"/>
</dbReference>
<comment type="caution">
    <text evidence="2">The sequence shown here is derived from an EMBL/GenBank/DDBJ whole genome shotgun (WGS) entry which is preliminary data.</text>
</comment>
<evidence type="ECO:0000256" key="1">
    <source>
        <dbReference type="SAM" id="MobiDB-lite"/>
    </source>
</evidence>
<feature type="compositionally biased region" description="Low complexity" evidence="1">
    <location>
        <begin position="544"/>
        <end position="556"/>
    </location>
</feature>
<protein>
    <submittedName>
        <fullName evidence="2">Uncharacterized protein</fullName>
    </submittedName>
</protein>
<feature type="compositionally biased region" description="Basic and acidic residues" evidence="1">
    <location>
        <begin position="643"/>
        <end position="653"/>
    </location>
</feature>
<proteinExistence type="predicted"/>
<dbReference type="Proteomes" id="UP000674179">
    <property type="component" value="Chromosome 1"/>
</dbReference>
<dbReference type="AlphaFoldDB" id="A0A836I2Z2"/>
<name>A0A836I2Z2_LEIEN</name>
<sequence>MTSRVNLDFYVRGPERRQCVRERMARQRAPMYEWRHDFAESAFDAATGERRPLQRVFNPVPKRHPVSAPDTRAAARSVDERVAFDDVQQGSTGPQQQQRSRHRWSPQYTLGDGGTAGIAVSSARPATATAWESAAQGFSDRRRAWKHTGFTFTEDYFRTSAHAPVSQARRGVAVTASEAYRGAGKSGVYVPYLHDTILLCTPLPHPKDPRTSPPRGAAAAAAADPLPPVHRASSAAKLVLAVTCNAAESCARELQASMNAKQRGLLSISTLAPTRTSQPQQSASFQCTAGVESFTDDDGSDLSTRAGALGGLTSGSSYVGVAAAEPKGTCCDVFGPSIAVRQRAAALAEGVYTDLILNRAKAPSPALAVGVSKTEVPTCELAYSLRPSYVQSRLRRSAAAAARRSSSSSRENVGIVGIASDCYSASLDAGASGTTQHTTAVTSPVTGYASASRICGHRAHGVSEPPSERAATQSPANESLAGMAPPPTMATAATDAISFVARSGNTAHHSSTTTAPPPALSPMELGGDENSTEEARSPNSIDGRATPKASRASAARAGRRQGRRPTASPLPGGGTPRLQPDLHPSPSLLYRTCNSTDPPTLLFSYGDGGGSTVAGGSDERQGRCPDGSHSKENRHQSPGGQSGREHIRHDAQQRHQHRQASLTVHRLPMMSKETRVYAVRVRRLFTKADAAPLKRSERPRRGIPVMLPQDWRPNC</sequence>
<feature type="region of interest" description="Disordered" evidence="1">
    <location>
        <begin position="504"/>
        <end position="654"/>
    </location>
</feature>
<evidence type="ECO:0000313" key="3">
    <source>
        <dbReference type="Proteomes" id="UP000674179"/>
    </source>
</evidence>
<evidence type="ECO:0000313" key="2">
    <source>
        <dbReference type="EMBL" id="KAG5487405.1"/>
    </source>
</evidence>
<feature type="region of interest" description="Disordered" evidence="1">
    <location>
        <begin position="458"/>
        <end position="489"/>
    </location>
</feature>
<accession>A0A836I2Z2</accession>
<dbReference type="EMBL" id="JAFHKP010000001">
    <property type="protein sequence ID" value="KAG5487405.1"/>
    <property type="molecule type" value="Genomic_DNA"/>
</dbReference>
<organism evidence="2 3">
    <name type="scientific">Leishmania enriettii</name>
    <dbReference type="NCBI Taxonomy" id="5663"/>
    <lineage>
        <taxon>Eukaryota</taxon>
        <taxon>Discoba</taxon>
        <taxon>Euglenozoa</taxon>
        <taxon>Kinetoplastea</taxon>
        <taxon>Metakinetoplastina</taxon>
        <taxon>Trypanosomatida</taxon>
        <taxon>Trypanosomatidae</taxon>
        <taxon>Leishmaniinae</taxon>
        <taxon>Leishmania</taxon>
    </lineage>
</organism>
<gene>
    <name evidence="2" type="ORF">CUR178_08491</name>
</gene>
<keyword evidence="3" id="KW-1185">Reference proteome</keyword>
<feature type="compositionally biased region" description="Basic and acidic residues" evidence="1">
    <location>
        <begin position="617"/>
        <end position="635"/>
    </location>
</feature>
<feature type="region of interest" description="Disordered" evidence="1">
    <location>
        <begin position="84"/>
        <end position="111"/>
    </location>
</feature>
<reference evidence="2 3" key="1">
    <citation type="submission" date="2021-02" db="EMBL/GenBank/DDBJ databases">
        <title>Leishmania (Mundinia) enrietti genome sequencing and assembly.</title>
        <authorList>
            <person name="Almutairi H."/>
            <person name="Gatherer D."/>
        </authorList>
    </citation>
    <scope>NUCLEOTIDE SEQUENCE [LARGE SCALE GENOMIC DNA]</scope>
    <source>
        <strain evidence="2">CUR178</strain>
    </source>
</reference>
<feature type="region of interest" description="Disordered" evidence="1">
    <location>
        <begin position="695"/>
        <end position="715"/>
    </location>
</feature>
<feature type="region of interest" description="Disordered" evidence="1">
    <location>
        <begin position="204"/>
        <end position="224"/>
    </location>
</feature>
<feature type="compositionally biased region" description="Low complexity" evidence="1">
    <location>
        <begin position="88"/>
        <end position="98"/>
    </location>
</feature>
<dbReference type="GeneID" id="94175628"/>
<dbReference type="KEGG" id="lenr:94175628"/>
<dbReference type="OrthoDB" id="266829at2759"/>